<reference evidence="3 4" key="1">
    <citation type="submission" date="2017-09" db="EMBL/GenBank/DDBJ databases">
        <title>Depth-based differentiation of microbial function through sediment-hosted aquifers and enrichment of novel symbionts in the deep terrestrial subsurface.</title>
        <authorList>
            <person name="Probst A.J."/>
            <person name="Ladd B."/>
            <person name="Jarett J.K."/>
            <person name="Geller-Mcgrath D.E."/>
            <person name="Sieber C.M."/>
            <person name="Emerson J.B."/>
            <person name="Anantharaman K."/>
            <person name="Thomas B.C."/>
            <person name="Malmstrom R."/>
            <person name="Stieglmeier M."/>
            <person name="Klingl A."/>
            <person name="Woyke T."/>
            <person name="Ryan C.M."/>
            <person name="Banfield J.F."/>
        </authorList>
    </citation>
    <scope>NUCLEOTIDE SEQUENCE [LARGE SCALE GENOMIC DNA]</scope>
    <source>
        <strain evidence="3">CG23_combo_of_CG06-09_8_20_14_all_36_12</strain>
    </source>
</reference>
<accession>A0A2G9Z0N8</accession>
<dbReference type="Gene3D" id="3.40.33.10">
    <property type="entry name" value="CAP"/>
    <property type="match status" value="1"/>
</dbReference>
<organism evidence="3 4">
    <name type="scientific">Candidatus Nealsonbacteria bacterium CG23_combo_of_CG06-09_8_20_14_all_36_12</name>
    <dbReference type="NCBI Taxonomy" id="1974718"/>
    <lineage>
        <taxon>Bacteria</taxon>
        <taxon>Candidatus Nealsoniibacteriota</taxon>
    </lineage>
</organism>
<evidence type="ECO:0000256" key="1">
    <source>
        <dbReference type="SAM" id="Phobius"/>
    </source>
</evidence>
<keyword evidence="1" id="KW-0472">Membrane</keyword>
<dbReference type="PANTHER" id="PTHR31157:SF1">
    <property type="entry name" value="SCP DOMAIN-CONTAINING PROTEIN"/>
    <property type="match status" value="1"/>
</dbReference>
<dbReference type="CDD" id="cd05379">
    <property type="entry name" value="CAP_bacterial"/>
    <property type="match status" value="1"/>
</dbReference>
<feature type="transmembrane region" description="Helical" evidence="1">
    <location>
        <begin position="299"/>
        <end position="317"/>
    </location>
</feature>
<evidence type="ECO:0000259" key="2">
    <source>
        <dbReference type="Pfam" id="PF00188"/>
    </source>
</evidence>
<protein>
    <recommendedName>
        <fullName evidence="2">SCP domain-containing protein</fullName>
    </recommendedName>
</protein>
<sequence>MSKVFQKLKILFIPCEGNQYKPRFLAGGTLFYIVLALFILKLIAVSFIIYLPKTVFFADLTKTALIQLTNQERQVLGVPMLKENQKLNEAAQQKAQDMLNNDYFSHYSPTGINPWYWFKKAGYKYQTAGENLAVGFMDSEEIVAGWINSASHRDNLLNPKFQETGIAVLKGDFQGSETTVVVQLFGSPLKTIGTVTAAKPVSETVKPKTESKMDLVSKIQPEKEVKVTKITEGIEVTEEEISPKEVIKEEEIVGQPKETVNQIEKLSTISSQPEIEKPKSSLDFFKFMTLNYPKIVQNIIFYSLLLITLSLILNIFIKIHIQDKRLIFKTAVFITLLILFIWSDKEIIVQLIPHSLLI</sequence>
<dbReference type="PANTHER" id="PTHR31157">
    <property type="entry name" value="SCP DOMAIN-CONTAINING PROTEIN"/>
    <property type="match status" value="1"/>
</dbReference>
<dbReference type="AlphaFoldDB" id="A0A2G9Z0N8"/>
<dbReference type="Proteomes" id="UP000228681">
    <property type="component" value="Unassembled WGS sequence"/>
</dbReference>
<dbReference type="EMBL" id="PCRS01000014">
    <property type="protein sequence ID" value="PIP25037.1"/>
    <property type="molecule type" value="Genomic_DNA"/>
</dbReference>
<dbReference type="SUPFAM" id="SSF55797">
    <property type="entry name" value="PR-1-like"/>
    <property type="match status" value="1"/>
</dbReference>
<comment type="caution">
    <text evidence="3">The sequence shown here is derived from an EMBL/GenBank/DDBJ whole genome shotgun (WGS) entry which is preliminary data.</text>
</comment>
<keyword evidence="1" id="KW-0812">Transmembrane</keyword>
<proteinExistence type="predicted"/>
<dbReference type="Pfam" id="PF00188">
    <property type="entry name" value="CAP"/>
    <property type="match status" value="1"/>
</dbReference>
<evidence type="ECO:0000313" key="4">
    <source>
        <dbReference type="Proteomes" id="UP000228681"/>
    </source>
</evidence>
<dbReference type="InterPro" id="IPR014044">
    <property type="entry name" value="CAP_dom"/>
</dbReference>
<keyword evidence="1" id="KW-1133">Transmembrane helix</keyword>
<gene>
    <name evidence="3" type="ORF">COX34_00880</name>
</gene>
<feature type="transmembrane region" description="Helical" evidence="1">
    <location>
        <begin position="30"/>
        <end position="51"/>
    </location>
</feature>
<evidence type="ECO:0000313" key="3">
    <source>
        <dbReference type="EMBL" id="PIP25037.1"/>
    </source>
</evidence>
<dbReference type="InterPro" id="IPR035940">
    <property type="entry name" value="CAP_sf"/>
</dbReference>
<feature type="transmembrane region" description="Helical" evidence="1">
    <location>
        <begin position="326"/>
        <end position="343"/>
    </location>
</feature>
<feature type="domain" description="SCP" evidence="2">
    <location>
        <begin position="67"/>
        <end position="184"/>
    </location>
</feature>
<name>A0A2G9Z0N8_9BACT</name>